<feature type="region of interest" description="Disordered" evidence="3">
    <location>
        <begin position="12"/>
        <end position="42"/>
    </location>
</feature>
<comment type="caution">
    <text evidence="4">The sequence shown here is derived from an EMBL/GenBank/DDBJ whole genome shotgun (WGS) entry which is preliminary data.</text>
</comment>
<evidence type="ECO:0000313" key="4">
    <source>
        <dbReference type="EMBL" id="OGY56672.1"/>
    </source>
</evidence>
<organism evidence="4 5">
    <name type="scientific">Candidatus Colwellbacteria bacterium RBG_13_48_8</name>
    <dbReference type="NCBI Taxonomy" id="1797685"/>
    <lineage>
        <taxon>Bacteria</taxon>
        <taxon>Candidatus Colwelliibacteriota</taxon>
    </lineage>
</organism>
<keyword evidence="2" id="KW-0687">Ribonucleoprotein</keyword>
<accession>A0A1G1YWC7</accession>
<dbReference type="AlphaFoldDB" id="A0A1G1YWC7"/>
<proteinExistence type="predicted"/>
<protein>
    <recommendedName>
        <fullName evidence="6">50S ribosomal protein L28</fullName>
    </recommendedName>
</protein>
<evidence type="ECO:0000256" key="1">
    <source>
        <dbReference type="ARBA" id="ARBA00022980"/>
    </source>
</evidence>
<dbReference type="SUPFAM" id="SSF143800">
    <property type="entry name" value="L28p-like"/>
    <property type="match status" value="1"/>
</dbReference>
<sequence>MKQCEICGKGPKMAGKRHKLRGKYNPTTQKKKMPNLQKTTDSDGRRVLACTQCIKTLSKRAVRE</sequence>
<dbReference type="GO" id="GO:1990904">
    <property type="term" value="C:ribonucleoprotein complex"/>
    <property type="evidence" value="ECO:0007669"/>
    <property type="project" value="UniProtKB-KW"/>
</dbReference>
<evidence type="ECO:0000256" key="3">
    <source>
        <dbReference type="SAM" id="MobiDB-lite"/>
    </source>
</evidence>
<dbReference type="EMBL" id="MHIT01000021">
    <property type="protein sequence ID" value="OGY56672.1"/>
    <property type="molecule type" value="Genomic_DNA"/>
</dbReference>
<reference evidence="4 5" key="1">
    <citation type="journal article" date="2016" name="Nat. Commun.">
        <title>Thousands of microbial genomes shed light on interconnected biogeochemical processes in an aquifer system.</title>
        <authorList>
            <person name="Anantharaman K."/>
            <person name="Brown C.T."/>
            <person name="Hug L.A."/>
            <person name="Sharon I."/>
            <person name="Castelle C.J."/>
            <person name="Probst A.J."/>
            <person name="Thomas B.C."/>
            <person name="Singh A."/>
            <person name="Wilkins M.J."/>
            <person name="Karaoz U."/>
            <person name="Brodie E.L."/>
            <person name="Williams K.H."/>
            <person name="Hubbard S.S."/>
            <person name="Banfield J.F."/>
        </authorList>
    </citation>
    <scope>NUCLEOTIDE SEQUENCE [LARGE SCALE GENOMIC DNA]</scope>
</reference>
<gene>
    <name evidence="4" type="ORF">A2Y84_00065</name>
</gene>
<dbReference type="InterPro" id="IPR037147">
    <property type="entry name" value="Ribosomal_bL28_sf"/>
</dbReference>
<dbReference type="GO" id="GO:0003735">
    <property type="term" value="F:structural constituent of ribosome"/>
    <property type="evidence" value="ECO:0007669"/>
    <property type="project" value="InterPro"/>
</dbReference>
<evidence type="ECO:0008006" key="6">
    <source>
        <dbReference type="Google" id="ProtNLM"/>
    </source>
</evidence>
<name>A0A1G1YWC7_9BACT</name>
<dbReference type="InterPro" id="IPR034704">
    <property type="entry name" value="Ribosomal_bL28/bL31-like_sf"/>
</dbReference>
<dbReference type="GO" id="GO:0005840">
    <property type="term" value="C:ribosome"/>
    <property type="evidence" value="ECO:0007669"/>
    <property type="project" value="UniProtKB-KW"/>
</dbReference>
<evidence type="ECO:0000256" key="2">
    <source>
        <dbReference type="ARBA" id="ARBA00023274"/>
    </source>
</evidence>
<dbReference type="Proteomes" id="UP000177062">
    <property type="component" value="Unassembled WGS sequence"/>
</dbReference>
<evidence type="ECO:0000313" key="5">
    <source>
        <dbReference type="Proteomes" id="UP000177062"/>
    </source>
</evidence>
<keyword evidence="1" id="KW-0689">Ribosomal protein</keyword>
<dbReference type="Gene3D" id="2.30.170.40">
    <property type="entry name" value="Ribosomal protein L28/L24"/>
    <property type="match status" value="1"/>
</dbReference>